<evidence type="ECO:0000313" key="1">
    <source>
        <dbReference type="EMBL" id="JAD22191.1"/>
    </source>
</evidence>
<protein>
    <submittedName>
        <fullName evidence="1">Uncharacterized protein</fullName>
    </submittedName>
</protein>
<reference evidence="1" key="2">
    <citation type="journal article" date="2015" name="Data Brief">
        <title>Shoot transcriptome of the giant reed, Arundo donax.</title>
        <authorList>
            <person name="Barrero R.A."/>
            <person name="Guerrero F.D."/>
            <person name="Moolhuijzen P."/>
            <person name="Goolsby J.A."/>
            <person name="Tidwell J."/>
            <person name="Bellgard S.E."/>
            <person name="Bellgard M.I."/>
        </authorList>
    </citation>
    <scope>NUCLEOTIDE SEQUENCE</scope>
    <source>
        <tissue evidence="1">Shoot tissue taken approximately 20 cm above the soil surface</tissue>
    </source>
</reference>
<proteinExistence type="predicted"/>
<name>A0A0A8Y7Q8_ARUDO</name>
<reference evidence="1" key="1">
    <citation type="submission" date="2014-09" db="EMBL/GenBank/DDBJ databases">
        <authorList>
            <person name="Magalhaes I.L.F."/>
            <person name="Oliveira U."/>
            <person name="Santos F.R."/>
            <person name="Vidigal T.H.D.A."/>
            <person name="Brescovit A.D."/>
            <person name="Santos A.J."/>
        </authorList>
    </citation>
    <scope>NUCLEOTIDE SEQUENCE</scope>
    <source>
        <tissue evidence="1">Shoot tissue taken approximately 20 cm above the soil surface</tissue>
    </source>
</reference>
<dbReference type="AlphaFoldDB" id="A0A0A8Y7Q8"/>
<accession>A0A0A8Y7Q8</accession>
<dbReference type="EMBL" id="GBRH01275704">
    <property type="protein sequence ID" value="JAD22191.1"/>
    <property type="molecule type" value="Transcribed_RNA"/>
</dbReference>
<organism evidence="1">
    <name type="scientific">Arundo donax</name>
    <name type="common">Giant reed</name>
    <name type="synonym">Donax arundinaceus</name>
    <dbReference type="NCBI Taxonomy" id="35708"/>
    <lineage>
        <taxon>Eukaryota</taxon>
        <taxon>Viridiplantae</taxon>
        <taxon>Streptophyta</taxon>
        <taxon>Embryophyta</taxon>
        <taxon>Tracheophyta</taxon>
        <taxon>Spermatophyta</taxon>
        <taxon>Magnoliopsida</taxon>
        <taxon>Liliopsida</taxon>
        <taxon>Poales</taxon>
        <taxon>Poaceae</taxon>
        <taxon>PACMAD clade</taxon>
        <taxon>Arundinoideae</taxon>
        <taxon>Arundineae</taxon>
        <taxon>Arundo</taxon>
    </lineage>
</organism>
<sequence length="51" mass="6324">MPGHRVNYAFIFNCTKSNQCHLYNVQYNDKWSKKWSIHIIRTEQRPHKEIY</sequence>